<evidence type="ECO:0000256" key="8">
    <source>
        <dbReference type="ARBA" id="ARBA00034143"/>
    </source>
</evidence>
<sequence length="470" mass="52178">MASDCESDKRYLLFLTHQAKRAAACGEKSRAADVCTRALQLAEQQGEPLAELRILRSGCRRDLGDITGALEDIKAVIVSDPQNHEAYYSLAETYFVEMEFEQAFMYFFRCLELRPDVKAYGKAVRRAEDAVRQSTDFSTNDIRTLLHLLEAGIIVEPRACYKTQESPLFKKWQIPRQRRPEHEGSTPNSAHLFAPKPMIHMTPQRTKSTGPFTSKTHPHPIGSPQITPHVGTRSLSTRPSSKKKTVTITTSTTRSKSAPKSDLAFLRSLKGLPGITSHVEEGIQMLEQRKEFWRQYSPKHIGASPQISRSISAGRSPHDTAGELTTSRHIVTTAIPGSSRILLENPIGELHRPHVSNAIEGVISPTSCTTRQSTTPKASPRPLERRKGDVADLPTVLQNKRTCQASTGTSIMRAPSLSKEVQPPTTRATFRRRVRPSTTQRGVDVPPSIALPTTIQRTSSSGRVASRPRR</sequence>
<gene>
    <name evidence="11" type="ORF">GMRT_14467</name>
</gene>
<keyword evidence="12" id="KW-1185">Reference proteome</keyword>
<feature type="region of interest" description="Disordered" evidence="10">
    <location>
        <begin position="206"/>
        <end position="259"/>
    </location>
</feature>
<dbReference type="InterPro" id="IPR040111">
    <property type="entry name" value="ODAD4"/>
</dbReference>
<feature type="compositionally biased region" description="Low complexity" evidence="10">
    <location>
        <begin position="246"/>
        <end position="256"/>
    </location>
</feature>
<feature type="region of interest" description="Disordered" evidence="10">
    <location>
        <begin position="363"/>
        <end position="391"/>
    </location>
</feature>
<protein>
    <recommendedName>
        <fullName evidence="7">Outer dynein arm-docking complex subunit 4</fullName>
    </recommendedName>
    <alternativeName>
        <fullName evidence="8">Tetratricopeptide repeat protein 25</fullName>
    </alternativeName>
</protein>
<keyword evidence="6" id="KW-0966">Cell projection</keyword>
<dbReference type="VEuPathDB" id="GiardiaDB:GMRT_14467"/>
<keyword evidence="5" id="KW-0206">Cytoskeleton</keyword>
<accession>A0A4Z1SQW1</accession>
<dbReference type="EMBL" id="VDLU01000002">
    <property type="protein sequence ID" value="TNJ28264.1"/>
    <property type="molecule type" value="Genomic_DNA"/>
</dbReference>
<dbReference type="PANTHER" id="PTHR23040">
    <property type="match status" value="1"/>
</dbReference>
<organism evidence="11 12">
    <name type="scientific">Giardia muris</name>
    <dbReference type="NCBI Taxonomy" id="5742"/>
    <lineage>
        <taxon>Eukaryota</taxon>
        <taxon>Metamonada</taxon>
        <taxon>Diplomonadida</taxon>
        <taxon>Hexamitidae</taxon>
        <taxon>Giardiinae</taxon>
        <taxon>Giardia</taxon>
    </lineage>
</organism>
<comment type="caution">
    <text evidence="11">The sequence shown here is derived from an EMBL/GenBank/DDBJ whole genome shotgun (WGS) entry which is preliminary data.</text>
</comment>
<proteinExistence type="predicted"/>
<keyword evidence="2" id="KW-0963">Cytoplasm</keyword>
<evidence type="ECO:0000256" key="9">
    <source>
        <dbReference type="PROSITE-ProRule" id="PRU00339"/>
    </source>
</evidence>
<dbReference type="GO" id="GO:0005930">
    <property type="term" value="C:axoneme"/>
    <property type="evidence" value="ECO:0007669"/>
    <property type="project" value="UniProtKB-SubCell"/>
</dbReference>
<dbReference type="SUPFAM" id="SSF48452">
    <property type="entry name" value="TPR-like"/>
    <property type="match status" value="1"/>
</dbReference>
<dbReference type="PANTHER" id="PTHR23040:SF1">
    <property type="entry name" value="OUTER DYNEIN ARM-DOCKING COMPLEX SUBUNIT 4"/>
    <property type="match status" value="1"/>
</dbReference>
<evidence type="ECO:0000256" key="10">
    <source>
        <dbReference type="SAM" id="MobiDB-lite"/>
    </source>
</evidence>
<evidence type="ECO:0000256" key="3">
    <source>
        <dbReference type="ARBA" id="ARBA00022737"/>
    </source>
</evidence>
<evidence type="ECO:0000313" key="11">
    <source>
        <dbReference type="EMBL" id="TNJ28264.1"/>
    </source>
</evidence>
<feature type="compositionally biased region" description="Polar residues" evidence="10">
    <location>
        <begin position="364"/>
        <end position="377"/>
    </location>
</feature>
<dbReference type="InterPro" id="IPR011990">
    <property type="entry name" value="TPR-like_helical_dom_sf"/>
</dbReference>
<reference evidence="11 12" key="1">
    <citation type="submission" date="2019-05" db="EMBL/GenBank/DDBJ databases">
        <title>The compact genome of Giardia muris reveals important steps in the evolution of intestinal protozoan parasites.</title>
        <authorList>
            <person name="Xu F."/>
            <person name="Jimenez-Gonzalez A."/>
            <person name="Einarsson E."/>
            <person name="Astvaldsson A."/>
            <person name="Peirasmaki D."/>
            <person name="Eckmann L."/>
            <person name="Andersson J.O."/>
            <person name="Svard S.G."/>
            <person name="Jerlstrom-Hultqvist J."/>
        </authorList>
    </citation>
    <scope>NUCLEOTIDE SEQUENCE [LARGE SCALE GENOMIC DNA]</scope>
    <source>
        <strain evidence="11 12">Roberts-Thomson</strain>
    </source>
</reference>
<dbReference type="AlphaFoldDB" id="A0A4Z1SQW1"/>
<dbReference type="PROSITE" id="PS50005">
    <property type="entry name" value="TPR"/>
    <property type="match status" value="1"/>
</dbReference>
<keyword evidence="3" id="KW-0677">Repeat</keyword>
<comment type="subcellular location">
    <subcellularLocation>
        <location evidence="1">Cytoplasm</location>
        <location evidence="1">Cytoskeleton</location>
        <location evidence="1">Cilium axoneme</location>
    </subcellularLocation>
</comment>
<evidence type="ECO:0000256" key="4">
    <source>
        <dbReference type="ARBA" id="ARBA00022803"/>
    </source>
</evidence>
<feature type="compositionally biased region" description="Polar residues" evidence="10">
    <location>
        <begin position="451"/>
        <end position="463"/>
    </location>
</feature>
<evidence type="ECO:0000256" key="7">
    <source>
        <dbReference type="ARBA" id="ARBA00034139"/>
    </source>
</evidence>
<evidence type="ECO:0000256" key="2">
    <source>
        <dbReference type="ARBA" id="ARBA00022490"/>
    </source>
</evidence>
<dbReference type="Gene3D" id="1.25.40.10">
    <property type="entry name" value="Tetratricopeptide repeat domain"/>
    <property type="match status" value="1"/>
</dbReference>
<keyword evidence="4 9" id="KW-0802">TPR repeat</keyword>
<evidence type="ECO:0000256" key="1">
    <source>
        <dbReference type="ARBA" id="ARBA00004430"/>
    </source>
</evidence>
<name>A0A4Z1SQW1_GIAMU</name>
<dbReference type="SMART" id="SM00028">
    <property type="entry name" value="TPR"/>
    <property type="match status" value="2"/>
</dbReference>
<feature type="region of interest" description="Disordered" evidence="10">
    <location>
        <begin position="434"/>
        <end position="470"/>
    </location>
</feature>
<evidence type="ECO:0000256" key="5">
    <source>
        <dbReference type="ARBA" id="ARBA00023212"/>
    </source>
</evidence>
<feature type="repeat" description="TPR" evidence="9">
    <location>
        <begin position="84"/>
        <end position="117"/>
    </location>
</feature>
<feature type="compositionally biased region" description="Polar residues" evidence="10">
    <location>
        <begin position="206"/>
        <end position="215"/>
    </location>
</feature>
<dbReference type="Proteomes" id="UP000315496">
    <property type="component" value="Chromosome 2"/>
</dbReference>
<evidence type="ECO:0000313" key="12">
    <source>
        <dbReference type="Proteomes" id="UP000315496"/>
    </source>
</evidence>
<dbReference type="InterPro" id="IPR019734">
    <property type="entry name" value="TPR_rpt"/>
</dbReference>
<evidence type="ECO:0000256" key="6">
    <source>
        <dbReference type="ARBA" id="ARBA00023273"/>
    </source>
</evidence>
<dbReference type="OrthoDB" id="2335338at2759"/>